<reference evidence="3 4" key="1">
    <citation type="submission" date="2015-03" db="EMBL/GenBank/DDBJ databases">
        <authorList>
            <person name="Murphy D."/>
        </authorList>
    </citation>
    <scope>NUCLEOTIDE SEQUENCE [LARGE SCALE GENOMIC DNA]</scope>
    <source>
        <strain evidence="3 4">OL-4</strain>
    </source>
</reference>
<evidence type="ECO:0000313" key="4">
    <source>
        <dbReference type="Proteomes" id="UP000045545"/>
    </source>
</evidence>
<sequence>MKRQADDRSDNVEKIQRNITNTIRNIELTEEAISQTDNPAMIKNLARKNERREEALNSMRVEIQDEAQDREQGYE</sequence>
<dbReference type="OrthoDB" id="1799076at2"/>
<dbReference type="STRING" id="690567.868"/>
<comment type="similarity">
    <text evidence="1">Belongs to the Tlp family.</text>
</comment>
<name>A0A0E4GA95_9FIRM</name>
<dbReference type="RefSeq" id="WP_046496216.1">
    <property type="nucleotide sequence ID" value="NZ_CGIH01000013.1"/>
</dbReference>
<dbReference type="Pfam" id="PF19824">
    <property type="entry name" value="Tlp"/>
    <property type="match status" value="1"/>
</dbReference>
<dbReference type="InterPro" id="IPR017524">
    <property type="entry name" value="SASP_thioredoxin-like"/>
</dbReference>
<evidence type="ECO:0000256" key="2">
    <source>
        <dbReference type="SAM" id="MobiDB-lite"/>
    </source>
</evidence>
<dbReference type="Proteomes" id="UP000045545">
    <property type="component" value="Unassembled WGS sequence"/>
</dbReference>
<protein>
    <recommendedName>
        <fullName evidence="1">Protein Tlp homolog</fullName>
    </recommendedName>
</protein>
<dbReference type="AlphaFoldDB" id="A0A0E4GA95"/>
<accession>A0A0E4GA95</accession>
<gene>
    <name evidence="1" type="primary">tlp</name>
    <name evidence="3" type="ORF">868</name>
</gene>
<organism evidence="3 4">
    <name type="scientific">Syntrophomonas zehnderi OL-4</name>
    <dbReference type="NCBI Taxonomy" id="690567"/>
    <lineage>
        <taxon>Bacteria</taxon>
        <taxon>Bacillati</taxon>
        <taxon>Bacillota</taxon>
        <taxon>Clostridia</taxon>
        <taxon>Eubacteriales</taxon>
        <taxon>Syntrophomonadaceae</taxon>
        <taxon>Syntrophomonas</taxon>
    </lineage>
</organism>
<evidence type="ECO:0000256" key="1">
    <source>
        <dbReference type="HAMAP-Rule" id="MF_01506"/>
    </source>
</evidence>
<feature type="region of interest" description="Disordered" evidence="2">
    <location>
        <begin position="56"/>
        <end position="75"/>
    </location>
</feature>
<dbReference type="EMBL" id="CGIH01000013">
    <property type="protein sequence ID" value="CFX26188.1"/>
    <property type="molecule type" value="Genomic_DNA"/>
</dbReference>
<keyword evidence="4" id="KW-1185">Reference proteome</keyword>
<dbReference type="HAMAP" id="MF_01506">
    <property type="entry name" value="Tlp"/>
    <property type="match status" value="1"/>
</dbReference>
<proteinExistence type="inferred from homology"/>
<evidence type="ECO:0000313" key="3">
    <source>
        <dbReference type="EMBL" id="CFX26188.1"/>
    </source>
</evidence>